<proteinExistence type="predicted"/>
<dbReference type="EMBL" id="CM044702">
    <property type="protein sequence ID" value="KAI5676752.1"/>
    <property type="molecule type" value="Genomic_DNA"/>
</dbReference>
<dbReference type="Proteomes" id="UP001060085">
    <property type="component" value="Linkage Group LG02"/>
</dbReference>
<organism evidence="1 2">
    <name type="scientific">Catharanthus roseus</name>
    <name type="common">Madagascar periwinkle</name>
    <name type="synonym">Vinca rosea</name>
    <dbReference type="NCBI Taxonomy" id="4058"/>
    <lineage>
        <taxon>Eukaryota</taxon>
        <taxon>Viridiplantae</taxon>
        <taxon>Streptophyta</taxon>
        <taxon>Embryophyta</taxon>
        <taxon>Tracheophyta</taxon>
        <taxon>Spermatophyta</taxon>
        <taxon>Magnoliopsida</taxon>
        <taxon>eudicotyledons</taxon>
        <taxon>Gunneridae</taxon>
        <taxon>Pentapetalae</taxon>
        <taxon>asterids</taxon>
        <taxon>lamiids</taxon>
        <taxon>Gentianales</taxon>
        <taxon>Apocynaceae</taxon>
        <taxon>Rauvolfioideae</taxon>
        <taxon>Vinceae</taxon>
        <taxon>Catharanthinae</taxon>
        <taxon>Catharanthus</taxon>
    </lineage>
</organism>
<name>A0ACC0BVY0_CATRO</name>
<comment type="caution">
    <text evidence="1">The sequence shown here is derived from an EMBL/GenBank/DDBJ whole genome shotgun (WGS) entry which is preliminary data.</text>
</comment>
<reference evidence="2" key="1">
    <citation type="journal article" date="2023" name="Nat. Plants">
        <title>Single-cell RNA sequencing provides a high-resolution roadmap for understanding the multicellular compartmentation of specialized metabolism.</title>
        <authorList>
            <person name="Sun S."/>
            <person name="Shen X."/>
            <person name="Li Y."/>
            <person name="Li Y."/>
            <person name="Wang S."/>
            <person name="Li R."/>
            <person name="Zhang H."/>
            <person name="Shen G."/>
            <person name="Guo B."/>
            <person name="Wei J."/>
            <person name="Xu J."/>
            <person name="St-Pierre B."/>
            <person name="Chen S."/>
            <person name="Sun C."/>
        </authorList>
    </citation>
    <scope>NUCLEOTIDE SEQUENCE [LARGE SCALE GENOMIC DNA]</scope>
</reference>
<evidence type="ECO:0000313" key="1">
    <source>
        <dbReference type="EMBL" id="KAI5676752.1"/>
    </source>
</evidence>
<gene>
    <name evidence="1" type="ORF">M9H77_07702</name>
</gene>
<accession>A0ACC0BVY0</accession>
<protein>
    <submittedName>
        <fullName evidence="1">Uncharacterized protein</fullName>
    </submittedName>
</protein>
<sequence>MDGQKTFAGLFATPTPELVGALKSCEAEPTIIFEDKKISSLAAPLKRCLVGKFSHGKPSMAVFQKEFHTIGLKGSFNIGWLGPSAIVHPLKIDKPIANLNRPSIARVCIEINMLKPLAHSCLDWNTLRKRILATCNACKRARTEGNDDHLVAAATINQKPTSRSQEISVVAVSGQECAESRKFQARSAALGGTQPLEGRTS</sequence>
<evidence type="ECO:0000313" key="2">
    <source>
        <dbReference type="Proteomes" id="UP001060085"/>
    </source>
</evidence>
<keyword evidence="2" id="KW-1185">Reference proteome</keyword>